<dbReference type="EC" id="7.1.1.1" evidence="4"/>
<keyword evidence="7" id="KW-0997">Cell inner membrane</keyword>
<reference evidence="19 20" key="1">
    <citation type="submission" date="2012-02" db="EMBL/GenBank/DDBJ databases">
        <title>Whole genome shotgun sequence of Gordonia terrae NBRC 100016.</title>
        <authorList>
            <person name="Takarada H."/>
            <person name="Hosoyama A."/>
            <person name="Tsuchikane K."/>
            <person name="Katsumata H."/>
            <person name="Yamazaki S."/>
            <person name="Fujita N."/>
        </authorList>
    </citation>
    <scope>NUCLEOTIDE SEQUENCE [LARGE SCALE GENOMIC DNA]</scope>
    <source>
        <strain evidence="19 20">NBRC 100016</strain>
    </source>
</reference>
<comment type="caution">
    <text evidence="19">The sequence shown here is derived from an EMBL/GenBank/DDBJ whole genome shotgun (WGS) entry which is preliminary data.</text>
</comment>
<feature type="transmembrane region" description="Helical" evidence="17">
    <location>
        <begin position="290"/>
        <end position="309"/>
    </location>
</feature>
<feature type="transmembrane region" description="Helical" evidence="17">
    <location>
        <begin position="163"/>
        <end position="185"/>
    </location>
</feature>
<accession>A0ABQ0HCD7</accession>
<comment type="similarity">
    <text evidence="3">Belongs to the PNT beta subunit family.</text>
</comment>
<feature type="transmembrane region" description="Helical" evidence="17">
    <location>
        <begin position="127"/>
        <end position="143"/>
    </location>
</feature>
<dbReference type="SUPFAM" id="SSF52467">
    <property type="entry name" value="DHS-like NAD/FAD-binding domain"/>
    <property type="match status" value="1"/>
</dbReference>
<evidence type="ECO:0000256" key="9">
    <source>
        <dbReference type="ARBA" id="ARBA00022857"/>
    </source>
</evidence>
<evidence type="ECO:0000313" key="19">
    <source>
        <dbReference type="EMBL" id="GAB43535.1"/>
    </source>
</evidence>
<evidence type="ECO:0000313" key="20">
    <source>
        <dbReference type="Proteomes" id="UP000004881"/>
    </source>
</evidence>
<evidence type="ECO:0000256" key="1">
    <source>
        <dbReference type="ARBA" id="ARBA00003943"/>
    </source>
</evidence>
<dbReference type="InterPro" id="IPR029035">
    <property type="entry name" value="DHS-like_NAD/FAD-binding_dom"/>
</dbReference>
<evidence type="ECO:0000256" key="6">
    <source>
        <dbReference type="ARBA" id="ARBA00022475"/>
    </source>
</evidence>
<evidence type="ECO:0000256" key="17">
    <source>
        <dbReference type="SAM" id="Phobius"/>
    </source>
</evidence>
<dbReference type="PANTHER" id="PTHR44758">
    <property type="entry name" value="NAD(P) TRANSHYDROGENASE SUBUNIT BETA"/>
    <property type="match status" value="1"/>
</dbReference>
<keyword evidence="9" id="KW-0521">NADP</keyword>
<feature type="transmembrane region" description="Helical" evidence="17">
    <location>
        <begin position="24"/>
        <end position="45"/>
    </location>
</feature>
<dbReference type="PANTHER" id="PTHR44758:SF1">
    <property type="entry name" value="NAD(P) TRANSHYDROGENASE SUBUNIT BETA"/>
    <property type="match status" value="1"/>
</dbReference>
<proteinExistence type="inferred from homology"/>
<keyword evidence="13 17" id="KW-0472">Membrane</keyword>
<evidence type="ECO:0000256" key="4">
    <source>
        <dbReference type="ARBA" id="ARBA00012943"/>
    </source>
</evidence>
<gene>
    <name evidence="19" type="primary">pntB</name>
    <name evidence="19" type="ORF">GOTRE_044_00380</name>
</gene>
<dbReference type="Gene3D" id="3.40.50.1220">
    <property type="entry name" value="TPP-binding domain"/>
    <property type="match status" value="1"/>
</dbReference>
<dbReference type="InterPro" id="IPR034300">
    <property type="entry name" value="PNTB-like"/>
</dbReference>
<organism evidence="19 20">
    <name type="scientific">Gordonia terrae NBRC 100016</name>
    <dbReference type="NCBI Taxonomy" id="1089454"/>
    <lineage>
        <taxon>Bacteria</taxon>
        <taxon>Bacillati</taxon>
        <taxon>Actinomycetota</taxon>
        <taxon>Actinomycetes</taxon>
        <taxon>Mycobacteriales</taxon>
        <taxon>Gordoniaceae</taxon>
        <taxon>Gordonia</taxon>
    </lineage>
</organism>
<comment type="function">
    <text evidence="1">The transhydrogenation between NADH and NADP is coupled to respiration and ATP hydrolysis and functions as a proton pump across the membrane.</text>
</comment>
<evidence type="ECO:0000256" key="8">
    <source>
        <dbReference type="ARBA" id="ARBA00022692"/>
    </source>
</evidence>
<protein>
    <recommendedName>
        <fullName evidence="5">NAD(P) transhydrogenase subunit beta</fullName>
        <ecNumber evidence="4">7.1.1.1</ecNumber>
    </recommendedName>
    <alternativeName>
        <fullName evidence="15">Nicotinamide nucleotide transhydrogenase subunit beta</fullName>
    </alternativeName>
    <alternativeName>
        <fullName evidence="14">Pyridine nucleotide transhydrogenase subunit beta</fullName>
    </alternativeName>
</protein>
<keyword evidence="20" id="KW-1185">Reference proteome</keyword>
<evidence type="ECO:0000256" key="12">
    <source>
        <dbReference type="ARBA" id="ARBA00023027"/>
    </source>
</evidence>
<evidence type="ECO:0000256" key="10">
    <source>
        <dbReference type="ARBA" id="ARBA00022967"/>
    </source>
</evidence>
<dbReference type="Proteomes" id="UP000004881">
    <property type="component" value="Unassembled WGS sequence"/>
</dbReference>
<evidence type="ECO:0000256" key="13">
    <source>
        <dbReference type="ARBA" id="ARBA00023136"/>
    </source>
</evidence>
<evidence type="ECO:0000256" key="5">
    <source>
        <dbReference type="ARBA" id="ARBA00014581"/>
    </source>
</evidence>
<comment type="subcellular location">
    <subcellularLocation>
        <location evidence="2">Cell inner membrane</location>
        <topology evidence="2">Multi-pass membrane protein</topology>
    </subcellularLocation>
</comment>
<evidence type="ECO:0000256" key="3">
    <source>
        <dbReference type="ARBA" id="ARBA00007919"/>
    </source>
</evidence>
<evidence type="ECO:0000256" key="11">
    <source>
        <dbReference type="ARBA" id="ARBA00022989"/>
    </source>
</evidence>
<feature type="transmembrane region" description="Helical" evidence="17">
    <location>
        <begin position="96"/>
        <end position="115"/>
    </location>
</feature>
<evidence type="ECO:0000256" key="2">
    <source>
        <dbReference type="ARBA" id="ARBA00004429"/>
    </source>
</evidence>
<feature type="transmembrane region" description="Helical" evidence="17">
    <location>
        <begin position="237"/>
        <end position="258"/>
    </location>
</feature>
<sequence length="516" mass="52718">MNGSPETSMSQLVLAAGAHTPSEGVAYLVTALYIVSFSLFIYGLMGLTGPKTAVRGNWIAAVGMGLAVAATLLYVWNEGAVGSDGHSTEGVPTINWVLIVVGLVLGVALGIPPALKTKMTAMPQLVALFNGVGGGTVALIAWAEFIETSGFSTFHNVEPASPLVIGSLIAAIIGSVSFWGSLVAFAKLQEIMPKGLEKTFVSNAKLFQAANIVLLIVALGLAIYLGVDASNGGGASVWWMVAVLVAAGVMGLFVVFPIGGADMPVVISLLNAMTGLSAAAAGIALDNTALIVAGMIVGASGSILTNLMAKAMNRSIPAIVFGSFGGGDAAAVGGPGAEGGTVKATSAADAAIQMAYANQVIVVPGYGLAVAQAQHAVKEMAKLLEAKGVEVKYAIHPVAGRMPGHMNVLLAEADVEYDSMKEMDDINGEFSRTDVAIVIGANDVTNPAARNDPSSPIHGMPILNVDEARSTIVLKRSMSSGYAGIENPLFFADGTSMLFGDAKKSVDSVIEELKAL</sequence>
<name>A0ABQ0HCD7_9ACTN</name>
<dbReference type="Pfam" id="PF02233">
    <property type="entry name" value="PNTB"/>
    <property type="match status" value="1"/>
</dbReference>
<keyword evidence="12" id="KW-0520">NAD</keyword>
<keyword evidence="10" id="KW-1278">Translocase</keyword>
<feature type="transmembrane region" description="Helical" evidence="17">
    <location>
        <begin position="265"/>
        <end position="284"/>
    </location>
</feature>
<feature type="transmembrane region" description="Helical" evidence="17">
    <location>
        <begin position="206"/>
        <end position="225"/>
    </location>
</feature>
<comment type="catalytic activity">
    <reaction evidence="16">
        <text>NAD(+) + NADPH + H(+)(in) = NADH + NADP(+) + H(+)(out)</text>
        <dbReference type="Rhea" id="RHEA:47992"/>
        <dbReference type="ChEBI" id="CHEBI:15378"/>
        <dbReference type="ChEBI" id="CHEBI:57540"/>
        <dbReference type="ChEBI" id="CHEBI:57783"/>
        <dbReference type="ChEBI" id="CHEBI:57945"/>
        <dbReference type="ChEBI" id="CHEBI:58349"/>
        <dbReference type="EC" id="7.1.1.1"/>
    </reaction>
</comment>
<dbReference type="InterPro" id="IPR012136">
    <property type="entry name" value="NADH_DH_b"/>
</dbReference>
<dbReference type="PIRSF" id="PIRSF000204">
    <property type="entry name" value="PNTB"/>
    <property type="match status" value="1"/>
</dbReference>
<keyword evidence="6" id="KW-1003">Cell membrane</keyword>
<evidence type="ECO:0000256" key="7">
    <source>
        <dbReference type="ARBA" id="ARBA00022519"/>
    </source>
</evidence>
<feature type="transmembrane region" description="Helical" evidence="17">
    <location>
        <begin position="57"/>
        <end position="76"/>
    </location>
</feature>
<evidence type="ECO:0000259" key="18">
    <source>
        <dbReference type="Pfam" id="PF02233"/>
    </source>
</evidence>
<evidence type="ECO:0000256" key="15">
    <source>
        <dbReference type="ARBA" id="ARBA00033258"/>
    </source>
</evidence>
<keyword evidence="8 17" id="KW-0812">Transmembrane</keyword>
<evidence type="ECO:0000256" key="16">
    <source>
        <dbReference type="ARBA" id="ARBA00048202"/>
    </source>
</evidence>
<keyword evidence="11 17" id="KW-1133">Transmembrane helix</keyword>
<dbReference type="EMBL" id="BAFD01000044">
    <property type="protein sequence ID" value="GAB43535.1"/>
    <property type="molecule type" value="Genomic_DNA"/>
</dbReference>
<evidence type="ECO:0000256" key="14">
    <source>
        <dbReference type="ARBA" id="ARBA00030053"/>
    </source>
</evidence>
<feature type="domain" description="NADP transhydrogenase beta-like" evidence="18">
    <location>
        <begin position="30"/>
        <end position="511"/>
    </location>
</feature>